<organism evidence="14 15">
    <name type="scientific">Littorina saxatilis</name>
    <dbReference type="NCBI Taxonomy" id="31220"/>
    <lineage>
        <taxon>Eukaryota</taxon>
        <taxon>Metazoa</taxon>
        <taxon>Spiralia</taxon>
        <taxon>Lophotrochozoa</taxon>
        <taxon>Mollusca</taxon>
        <taxon>Gastropoda</taxon>
        <taxon>Caenogastropoda</taxon>
        <taxon>Littorinimorpha</taxon>
        <taxon>Littorinoidea</taxon>
        <taxon>Littorinidae</taxon>
        <taxon>Littorina</taxon>
    </lineage>
</organism>
<evidence type="ECO:0000256" key="4">
    <source>
        <dbReference type="ARBA" id="ARBA00022737"/>
    </source>
</evidence>
<feature type="region of interest" description="Disordered" evidence="12">
    <location>
        <begin position="414"/>
        <end position="489"/>
    </location>
</feature>
<keyword evidence="7" id="KW-0805">Transcription regulation</keyword>
<accession>A0AAN9B3Y9</accession>
<dbReference type="InterPro" id="IPR013087">
    <property type="entry name" value="Znf_C2H2_type"/>
</dbReference>
<dbReference type="GO" id="GO:0008270">
    <property type="term" value="F:zinc ion binding"/>
    <property type="evidence" value="ECO:0007669"/>
    <property type="project" value="UniProtKB-KW"/>
</dbReference>
<evidence type="ECO:0000256" key="1">
    <source>
        <dbReference type="ARBA" id="ARBA00003767"/>
    </source>
</evidence>
<feature type="domain" description="C2H2-type" evidence="13">
    <location>
        <begin position="599"/>
        <end position="627"/>
    </location>
</feature>
<evidence type="ECO:0000313" key="14">
    <source>
        <dbReference type="EMBL" id="KAK7098850.1"/>
    </source>
</evidence>
<dbReference type="FunFam" id="3.30.160.60:FF:000100">
    <property type="entry name" value="Zinc finger 45-like"/>
    <property type="match status" value="1"/>
</dbReference>
<sequence>MANKSPSKQKAAESMAEHKKDAQMIVVRVEGNTTTVQSEASLEENKLTGSQKTAEKPPSVMTCRSAQKAGTDTGPPPPKGNEGKDPGVPAPVSKELSSPPRRGTRKRPVSSPHQPADNPAEVPVEENVGEKTDGIIQSETKTPSHEKISRRPRGPASSPHQPADNPAEVSVQENVSEKPDGIIESESKMSSPEKMSRGPRGAFVPKYEPIQTRKRTKIPMEALSTPSLVSHSRKDSPTKPPRSRLSKVEVMTPDTSPRPRAVPRSMLILEPELLPRKFKKKRSQLASALQIHTSARVEKDSSISWPSASEGVKTVTSSSFEVSSLLLAAAESESAVQEIQVEQGEDGTSYILTSVPGVHGSAGAAASQIVRVDPVPVTEGGADSDTVVSEANSTSKGDTPTSLLLLAEAAYPTTAATPSSTLPTSATQSTAKNLNASTATSQRQKPNVIQAKAVSSPTVVNVTRKSSPISSTSAAKTQTQKPSATTTYPSSQWTCTVCGELMPEKDRAQHVAQHLYNEEEEEEFVCDACGEQCRDEEDLELHMAVEHDEEEGDEEDMNFDENEENNDTEQTEATQSIISTPVTTPTPALLSTASGTPVHTCGLCGETFPFAAYLRQHMKKSHSEAGAVFTCTVCSKNFSSKTALENHSRLHQAPGGSITFKCIRCMEHFYSAAALSSHALSCVKRAEPDTPKRGRGRPRGQGATRTHMTDAVCKVCNKSFSSDVYLQAHQLSHSCTTVQSDVPKTYQGIPGLQCLYCTDKFRHIGSLKEHILDKHPTAFPFRCRICHRGFSRDNSRIAHEQTHQTEKLFSCSQCGEGFTLQSYLNRHMKYRHLKLTRFPCSMCHKDFVRQADLIKHHRVHTGEKPYVCEECGHGFGQQSNYKYHMMRHRGEKPHVCPMCDKGFRVPSHLKMHMQQHLNERFTCYICDKVFSQSRYLQRHMRIHDARSRQYRESLLPSSSITNTSNNSGIGESVTVYTTTSNTQPPRTEQQVILDGEGTDVSEHVVVQDLNGEVEPVIEFIIDKGEDGEHGKRVEEVDSDGNIVVRTSSHPEGTPGLLKVEIEGRTASGEGTEEQAYVNPDEGTSVVVGDFSEGEGGSMEDGNVTIPFKDLTQLIGGKHYNCDVCCQSFSIQPNSTYNMIHTGQSHILVISLNDHSHHAQADS</sequence>
<feature type="region of interest" description="Disordered" evidence="12">
    <location>
        <begin position="1"/>
        <end position="262"/>
    </location>
</feature>
<dbReference type="Pfam" id="PF12874">
    <property type="entry name" value="zf-met"/>
    <property type="match status" value="1"/>
</dbReference>
<evidence type="ECO:0000259" key="13">
    <source>
        <dbReference type="PROSITE" id="PS50157"/>
    </source>
</evidence>
<proteinExistence type="predicted"/>
<evidence type="ECO:0000256" key="10">
    <source>
        <dbReference type="ARBA" id="ARBA00023242"/>
    </source>
</evidence>
<keyword evidence="5 11" id="KW-0863">Zinc-finger</keyword>
<keyword evidence="3" id="KW-0479">Metal-binding</keyword>
<dbReference type="SUPFAM" id="SSF57667">
    <property type="entry name" value="beta-beta-alpha zinc fingers"/>
    <property type="match status" value="5"/>
</dbReference>
<evidence type="ECO:0000256" key="2">
    <source>
        <dbReference type="ARBA" id="ARBA00004123"/>
    </source>
</evidence>
<feature type="domain" description="C2H2-type" evidence="13">
    <location>
        <begin position="524"/>
        <end position="552"/>
    </location>
</feature>
<evidence type="ECO:0000256" key="9">
    <source>
        <dbReference type="ARBA" id="ARBA00023163"/>
    </source>
</evidence>
<feature type="domain" description="C2H2-type" evidence="13">
    <location>
        <begin position="894"/>
        <end position="921"/>
    </location>
</feature>
<feature type="compositionally biased region" description="Basic and acidic residues" evidence="12">
    <location>
        <begin position="175"/>
        <end position="187"/>
    </location>
</feature>
<dbReference type="AlphaFoldDB" id="A0AAN9B3Y9"/>
<dbReference type="Pfam" id="PF00096">
    <property type="entry name" value="zf-C2H2"/>
    <property type="match status" value="6"/>
</dbReference>
<feature type="compositionally biased region" description="Polar residues" evidence="12">
    <location>
        <begin position="386"/>
        <end position="400"/>
    </location>
</feature>
<evidence type="ECO:0000256" key="5">
    <source>
        <dbReference type="ARBA" id="ARBA00022771"/>
    </source>
</evidence>
<dbReference type="SMART" id="SM00355">
    <property type="entry name" value="ZnF_C2H2"/>
    <property type="match status" value="13"/>
</dbReference>
<dbReference type="PROSITE" id="PS00028">
    <property type="entry name" value="ZINC_FINGER_C2H2_1"/>
    <property type="match status" value="10"/>
</dbReference>
<comment type="subcellular location">
    <subcellularLocation>
        <location evidence="2">Nucleus</location>
    </subcellularLocation>
</comment>
<dbReference type="GO" id="GO:0002682">
    <property type="term" value="P:regulation of immune system process"/>
    <property type="evidence" value="ECO:0007669"/>
    <property type="project" value="TreeGrafter"/>
</dbReference>
<feature type="domain" description="C2H2-type" evidence="13">
    <location>
        <begin position="711"/>
        <end position="734"/>
    </location>
</feature>
<feature type="domain" description="C2H2-type" evidence="13">
    <location>
        <begin position="781"/>
        <end position="808"/>
    </location>
</feature>
<evidence type="ECO:0000313" key="15">
    <source>
        <dbReference type="Proteomes" id="UP001374579"/>
    </source>
</evidence>
<feature type="compositionally biased region" description="Polar residues" evidence="12">
    <location>
        <begin position="432"/>
        <end position="489"/>
    </location>
</feature>
<dbReference type="GO" id="GO:0001817">
    <property type="term" value="P:regulation of cytokine production"/>
    <property type="evidence" value="ECO:0007669"/>
    <property type="project" value="TreeGrafter"/>
</dbReference>
<feature type="domain" description="C2H2-type" evidence="13">
    <location>
        <begin position="838"/>
        <end position="865"/>
    </location>
</feature>
<keyword evidence="9" id="KW-0804">Transcription</keyword>
<dbReference type="GO" id="GO:0005654">
    <property type="term" value="C:nucleoplasm"/>
    <property type="evidence" value="ECO:0007669"/>
    <property type="project" value="TreeGrafter"/>
</dbReference>
<evidence type="ECO:0000256" key="12">
    <source>
        <dbReference type="SAM" id="MobiDB-lite"/>
    </source>
</evidence>
<feature type="domain" description="C2H2-type" evidence="13">
    <location>
        <begin position="866"/>
        <end position="893"/>
    </location>
</feature>
<comment type="caution">
    <text evidence="14">The sequence shown here is derived from an EMBL/GenBank/DDBJ whole genome shotgun (WGS) entry which is preliminary data.</text>
</comment>
<feature type="domain" description="C2H2-type" evidence="13">
    <location>
        <begin position="921"/>
        <end position="948"/>
    </location>
</feature>
<evidence type="ECO:0000256" key="6">
    <source>
        <dbReference type="ARBA" id="ARBA00022833"/>
    </source>
</evidence>
<dbReference type="PANTHER" id="PTHR24399">
    <property type="entry name" value="ZINC FINGER AND BTB DOMAIN-CONTAINING"/>
    <property type="match status" value="1"/>
</dbReference>
<dbReference type="FunFam" id="3.30.160.60:FF:000097">
    <property type="entry name" value="Zinc finger protein"/>
    <property type="match status" value="1"/>
</dbReference>
<dbReference type="Pfam" id="PF13912">
    <property type="entry name" value="zf-C2H2_6"/>
    <property type="match status" value="1"/>
</dbReference>
<dbReference type="FunFam" id="3.30.160.60:FF:000870">
    <property type="entry name" value="zinc finger protein 197 isoform X1"/>
    <property type="match status" value="1"/>
</dbReference>
<reference evidence="14 15" key="1">
    <citation type="submission" date="2024-02" db="EMBL/GenBank/DDBJ databases">
        <title>Chromosome-scale genome assembly of the rough periwinkle Littorina saxatilis.</title>
        <authorList>
            <person name="De Jode A."/>
            <person name="Faria R."/>
            <person name="Formenti G."/>
            <person name="Sims Y."/>
            <person name="Smith T.P."/>
            <person name="Tracey A."/>
            <person name="Wood J.M.D."/>
            <person name="Zagrodzka Z.B."/>
            <person name="Johannesson K."/>
            <person name="Butlin R.K."/>
            <person name="Leder E.H."/>
        </authorList>
    </citation>
    <scope>NUCLEOTIDE SEQUENCE [LARGE SCALE GENOMIC DNA]</scope>
    <source>
        <strain evidence="14">Snail1</strain>
        <tissue evidence="14">Muscle</tissue>
    </source>
</reference>
<feature type="region of interest" description="Disordered" evidence="12">
    <location>
        <begin position="547"/>
        <end position="570"/>
    </location>
</feature>
<keyword evidence="15" id="KW-1185">Reference proteome</keyword>
<evidence type="ECO:0000256" key="3">
    <source>
        <dbReference type="ARBA" id="ARBA00022723"/>
    </source>
</evidence>
<feature type="domain" description="C2H2-type" evidence="13">
    <location>
        <begin position="809"/>
        <end position="832"/>
    </location>
</feature>
<dbReference type="InterPro" id="IPR036236">
    <property type="entry name" value="Znf_C2H2_sf"/>
</dbReference>
<gene>
    <name evidence="14" type="ORF">V1264_003073</name>
</gene>
<dbReference type="PANTHER" id="PTHR24399:SF54">
    <property type="entry name" value="GASTRULA ZINC FINGER PROTEIN XLCGF26.1-LIKE-RELATED"/>
    <property type="match status" value="1"/>
</dbReference>
<dbReference type="FunFam" id="3.30.160.60:FF:000065">
    <property type="entry name" value="B-cell CLL/lymphoma 6, member B"/>
    <property type="match status" value="1"/>
</dbReference>
<dbReference type="EMBL" id="JBAMIC010000012">
    <property type="protein sequence ID" value="KAK7098850.1"/>
    <property type="molecule type" value="Genomic_DNA"/>
</dbReference>
<keyword evidence="8" id="KW-0238">DNA-binding</keyword>
<evidence type="ECO:0000256" key="11">
    <source>
        <dbReference type="PROSITE-ProRule" id="PRU00042"/>
    </source>
</evidence>
<dbReference type="GO" id="GO:0001227">
    <property type="term" value="F:DNA-binding transcription repressor activity, RNA polymerase II-specific"/>
    <property type="evidence" value="ECO:0007669"/>
    <property type="project" value="TreeGrafter"/>
</dbReference>
<evidence type="ECO:0000256" key="8">
    <source>
        <dbReference type="ARBA" id="ARBA00023125"/>
    </source>
</evidence>
<dbReference type="FunFam" id="3.30.160.60:FF:000145">
    <property type="entry name" value="Zinc finger protein 574"/>
    <property type="match status" value="1"/>
</dbReference>
<dbReference type="Gene3D" id="3.30.160.60">
    <property type="entry name" value="Classic Zinc Finger"/>
    <property type="match status" value="8"/>
</dbReference>
<feature type="region of interest" description="Disordered" evidence="12">
    <location>
        <begin position="376"/>
        <end position="400"/>
    </location>
</feature>
<dbReference type="PROSITE" id="PS50157">
    <property type="entry name" value="ZINC_FINGER_C2H2_2"/>
    <property type="match status" value="10"/>
</dbReference>
<feature type="compositionally biased region" description="Low complexity" evidence="12">
    <location>
        <begin position="414"/>
        <end position="431"/>
    </location>
</feature>
<keyword evidence="4" id="KW-0677">Repeat</keyword>
<feature type="compositionally biased region" description="Polar residues" evidence="12">
    <location>
        <begin position="31"/>
        <end position="40"/>
    </location>
</feature>
<evidence type="ECO:0000256" key="7">
    <source>
        <dbReference type="ARBA" id="ARBA00023015"/>
    </source>
</evidence>
<dbReference type="GO" id="GO:0000978">
    <property type="term" value="F:RNA polymerase II cis-regulatory region sequence-specific DNA binding"/>
    <property type="evidence" value="ECO:0007669"/>
    <property type="project" value="TreeGrafter"/>
</dbReference>
<protein>
    <recommendedName>
        <fullName evidence="13">C2H2-type domain-containing protein</fullName>
    </recommendedName>
</protein>
<feature type="domain" description="C2H2-type" evidence="13">
    <location>
        <begin position="629"/>
        <end position="656"/>
    </location>
</feature>
<comment type="function">
    <text evidence="1">May be involved in transcriptional regulation.</text>
</comment>
<dbReference type="Proteomes" id="UP001374579">
    <property type="component" value="Unassembled WGS sequence"/>
</dbReference>
<keyword evidence="10" id="KW-0539">Nucleus</keyword>
<keyword evidence="6" id="KW-0862">Zinc</keyword>
<name>A0AAN9B3Y9_9CAEN</name>